<proteinExistence type="predicted"/>
<keyword evidence="3" id="KW-1185">Reference proteome</keyword>
<dbReference type="AlphaFoldDB" id="A0A368H4D0"/>
<name>A0A368H4D0_ANCCA</name>
<keyword evidence="1" id="KW-1133">Transmembrane helix</keyword>
<protein>
    <submittedName>
        <fullName evidence="2">Uncharacterized protein</fullName>
    </submittedName>
</protein>
<sequence length="58" mass="6577">MLFIRYPVVLEGFTRHPVTIDFITICSIVCCVLTFSAIGFTCSVFSIPLDKFPIQGRY</sequence>
<reference evidence="2 3" key="1">
    <citation type="submission" date="2014-10" db="EMBL/GenBank/DDBJ databases">
        <title>Draft genome of the hookworm Ancylostoma caninum.</title>
        <authorList>
            <person name="Mitreva M."/>
        </authorList>
    </citation>
    <scope>NUCLEOTIDE SEQUENCE [LARGE SCALE GENOMIC DNA]</scope>
    <source>
        <strain evidence="2 3">Baltimore</strain>
    </source>
</reference>
<gene>
    <name evidence="2" type="ORF">ANCCAN_03353</name>
</gene>
<dbReference type="EMBL" id="JOJR01000022">
    <property type="protein sequence ID" value="RCN50499.1"/>
    <property type="molecule type" value="Genomic_DNA"/>
</dbReference>
<keyword evidence="1" id="KW-0472">Membrane</keyword>
<evidence type="ECO:0000313" key="2">
    <source>
        <dbReference type="EMBL" id="RCN50499.1"/>
    </source>
</evidence>
<evidence type="ECO:0000313" key="3">
    <source>
        <dbReference type="Proteomes" id="UP000252519"/>
    </source>
</evidence>
<comment type="caution">
    <text evidence="2">The sequence shown here is derived from an EMBL/GenBank/DDBJ whole genome shotgun (WGS) entry which is preliminary data.</text>
</comment>
<feature type="transmembrane region" description="Helical" evidence="1">
    <location>
        <begin position="20"/>
        <end position="47"/>
    </location>
</feature>
<accession>A0A368H4D0</accession>
<evidence type="ECO:0000256" key="1">
    <source>
        <dbReference type="SAM" id="Phobius"/>
    </source>
</evidence>
<dbReference type="Proteomes" id="UP000252519">
    <property type="component" value="Unassembled WGS sequence"/>
</dbReference>
<organism evidence="2 3">
    <name type="scientific">Ancylostoma caninum</name>
    <name type="common">Dog hookworm</name>
    <dbReference type="NCBI Taxonomy" id="29170"/>
    <lineage>
        <taxon>Eukaryota</taxon>
        <taxon>Metazoa</taxon>
        <taxon>Ecdysozoa</taxon>
        <taxon>Nematoda</taxon>
        <taxon>Chromadorea</taxon>
        <taxon>Rhabditida</taxon>
        <taxon>Rhabditina</taxon>
        <taxon>Rhabditomorpha</taxon>
        <taxon>Strongyloidea</taxon>
        <taxon>Ancylostomatidae</taxon>
        <taxon>Ancylostomatinae</taxon>
        <taxon>Ancylostoma</taxon>
    </lineage>
</organism>
<dbReference type="OrthoDB" id="6581954at2759"/>
<keyword evidence="1" id="KW-0812">Transmembrane</keyword>